<evidence type="ECO:0000313" key="2">
    <source>
        <dbReference type="Proteomes" id="UP000790096"/>
    </source>
</evidence>
<dbReference type="RefSeq" id="WP_214238082.1">
    <property type="nucleotide sequence ID" value="NZ_JABBFR010000023.1"/>
</dbReference>
<evidence type="ECO:0008006" key="3">
    <source>
        <dbReference type="Google" id="ProtNLM"/>
    </source>
</evidence>
<proteinExistence type="predicted"/>
<evidence type="ECO:0000313" key="1">
    <source>
        <dbReference type="EMBL" id="MBT0725444.1"/>
    </source>
</evidence>
<name>A0ABS5SZE4_9GAMM</name>
<dbReference type="EMBL" id="JABBFR010000023">
    <property type="protein sequence ID" value="MBT0725444.1"/>
    <property type="molecule type" value="Genomic_DNA"/>
</dbReference>
<accession>A0ABS5SZE4</accession>
<reference evidence="1 2" key="1">
    <citation type="submission" date="2020-04" db="EMBL/GenBank/DDBJ databases">
        <title>Genome sequencing of Rosenbergiella species.</title>
        <authorList>
            <person name="Alvarez-Perez S."/>
            <person name="Lievens B."/>
        </authorList>
    </citation>
    <scope>NUCLEOTIDE SEQUENCE [LARGE SCALE GENOMIC DNA]</scope>
    <source>
        <strain evidence="1 2">S61</strain>
    </source>
</reference>
<protein>
    <recommendedName>
        <fullName evidence="3">HipA-like C-terminal domain-containing protein</fullName>
    </recommendedName>
</protein>
<keyword evidence="2" id="KW-1185">Reference proteome</keyword>
<sequence length="274" mass="30628">MADENKDASQDPLQENLFSLEIISLKPIMGSKTAQLTHTALASDGWEYAVKSCDDGRSSLIKAAKNPSLVPASEWICNKLADTCGIATPPCQVITDTNNNQTFFGSRYDLSALATPVSILDFIDHLADSDLLQRQVWAIYAFDQFVFNIDRNTNNYLYSIGRDEKTIVQAFDFGLSSLVLGWPNQTGTNLLPYGCPTTDTWRSIKKITGTNQSCIDAALSVLGNLSRINVDFLEMICDRMPPSWLPPLQRTALLSWWDSQRHSRIESVRKEVLR</sequence>
<gene>
    <name evidence="1" type="ORF">HH682_13655</name>
</gene>
<organism evidence="1 2">
    <name type="scientific">Rosenbergiella gaditana</name>
    <dbReference type="NCBI Taxonomy" id="2726987"/>
    <lineage>
        <taxon>Bacteria</taxon>
        <taxon>Pseudomonadati</taxon>
        <taxon>Pseudomonadota</taxon>
        <taxon>Gammaproteobacteria</taxon>
        <taxon>Enterobacterales</taxon>
        <taxon>Erwiniaceae</taxon>
        <taxon>Rosenbergiella</taxon>
    </lineage>
</organism>
<dbReference type="Proteomes" id="UP000790096">
    <property type="component" value="Unassembled WGS sequence"/>
</dbReference>
<comment type="caution">
    <text evidence="1">The sequence shown here is derived from an EMBL/GenBank/DDBJ whole genome shotgun (WGS) entry which is preliminary data.</text>
</comment>